<evidence type="ECO:0000313" key="2">
    <source>
        <dbReference type="Proteomes" id="UP001200642"/>
    </source>
</evidence>
<protein>
    <recommendedName>
        <fullName evidence="3">Gfo/Idh/MocA-like oxidoreductase C-terminal domain-containing protein</fullName>
    </recommendedName>
</protein>
<accession>A0AAE3ETA9</accession>
<organism evidence="1 2">
    <name type="scientific">Cerina litoralis</name>
    <dbReference type="NCBI Taxonomy" id="2874477"/>
    <lineage>
        <taxon>Bacteria</taxon>
        <taxon>Pseudomonadati</taxon>
        <taxon>Bacteroidota</taxon>
        <taxon>Flavobacteriia</taxon>
        <taxon>Flavobacteriales</taxon>
        <taxon>Flavobacteriaceae</taxon>
        <taxon>Cerina</taxon>
    </lineage>
</organism>
<dbReference type="Proteomes" id="UP001200642">
    <property type="component" value="Unassembled WGS sequence"/>
</dbReference>
<dbReference type="AlphaFoldDB" id="A0AAE3ETA9"/>
<reference evidence="1" key="1">
    <citation type="submission" date="2023-02" db="EMBL/GenBank/DDBJ databases">
        <title>Genome of Flavobacteriaceae gen. nov. sp. strain F89.</title>
        <authorList>
            <person name="Wang Y."/>
        </authorList>
    </citation>
    <scope>NUCLEOTIDE SEQUENCE</scope>
    <source>
        <strain evidence="1">F89</strain>
    </source>
</reference>
<sequence>MKHISGERLGTESWIDLTSLPYNRSNVFPYLAAVVRDEIVPGNDLSSLATNTVVVEILSAASESAKTGRTIFLEQ</sequence>
<dbReference type="EMBL" id="JAIRBC010000005">
    <property type="protein sequence ID" value="MCG2460053.1"/>
    <property type="molecule type" value="Genomic_DNA"/>
</dbReference>
<comment type="caution">
    <text evidence="1">The sequence shown here is derived from an EMBL/GenBank/DDBJ whole genome shotgun (WGS) entry which is preliminary data.</text>
</comment>
<gene>
    <name evidence="1" type="ORF">K8352_04795</name>
</gene>
<keyword evidence="2" id="KW-1185">Reference proteome</keyword>
<name>A0AAE3ETA9_9FLAO</name>
<evidence type="ECO:0008006" key="3">
    <source>
        <dbReference type="Google" id="ProtNLM"/>
    </source>
</evidence>
<dbReference type="RefSeq" id="WP_317901197.1">
    <property type="nucleotide sequence ID" value="NZ_JAIRBC010000005.1"/>
</dbReference>
<proteinExistence type="predicted"/>
<evidence type="ECO:0000313" key="1">
    <source>
        <dbReference type="EMBL" id="MCG2460053.1"/>
    </source>
</evidence>